<proteinExistence type="predicted"/>
<protein>
    <submittedName>
        <fullName evidence="1">Uncharacterized protein</fullName>
    </submittedName>
</protein>
<name>A0A6A2ZU51_HIBSY</name>
<accession>A0A6A2ZU51</accession>
<dbReference type="EMBL" id="VEPZ02001103">
    <property type="protein sequence ID" value="KAE8694809.1"/>
    <property type="molecule type" value="Genomic_DNA"/>
</dbReference>
<sequence length="189" mass="21425">MKADSSTFPTYGQQTSTKKNRCFSCISWKSFYIGHMIPPLSVHDQLQLVEECGIEESSSLPTFHISKKTLLSNNNILLLPAMADATALVDVPAKSRNNGRRALKQKIPSYSPNEAIIFWLKISLWLLPFLLQWKPTTTPKRITRHFLELSFLPREGRLPGKGNITLSRKSCIKCKVADELDGRKQRVDP</sequence>
<comment type="caution">
    <text evidence="1">The sequence shown here is derived from an EMBL/GenBank/DDBJ whole genome shotgun (WGS) entry which is preliminary data.</text>
</comment>
<gene>
    <name evidence="1" type="ORF">F3Y22_tig00110770pilonHSYRG00002</name>
</gene>
<evidence type="ECO:0000313" key="1">
    <source>
        <dbReference type="EMBL" id="KAE8694809.1"/>
    </source>
</evidence>
<dbReference type="Proteomes" id="UP000436088">
    <property type="component" value="Unassembled WGS sequence"/>
</dbReference>
<organism evidence="1 2">
    <name type="scientific">Hibiscus syriacus</name>
    <name type="common">Rose of Sharon</name>
    <dbReference type="NCBI Taxonomy" id="106335"/>
    <lineage>
        <taxon>Eukaryota</taxon>
        <taxon>Viridiplantae</taxon>
        <taxon>Streptophyta</taxon>
        <taxon>Embryophyta</taxon>
        <taxon>Tracheophyta</taxon>
        <taxon>Spermatophyta</taxon>
        <taxon>Magnoliopsida</taxon>
        <taxon>eudicotyledons</taxon>
        <taxon>Gunneridae</taxon>
        <taxon>Pentapetalae</taxon>
        <taxon>rosids</taxon>
        <taxon>malvids</taxon>
        <taxon>Malvales</taxon>
        <taxon>Malvaceae</taxon>
        <taxon>Malvoideae</taxon>
        <taxon>Hibiscus</taxon>
    </lineage>
</organism>
<keyword evidence="2" id="KW-1185">Reference proteome</keyword>
<reference evidence="1" key="1">
    <citation type="submission" date="2019-09" db="EMBL/GenBank/DDBJ databases">
        <title>Draft genome information of white flower Hibiscus syriacus.</title>
        <authorList>
            <person name="Kim Y.-M."/>
        </authorList>
    </citation>
    <scope>NUCLEOTIDE SEQUENCE [LARGE SCALE GENOMIC DNA]</scope>
    <source>
        <strain evidence="1">YM2019G1</strain>
    </source>
</reference>
<dbReference type="AlphaFoldDB" id="A0A6A2ZU51"/>
<evidence type="ECO:0000313" key="2">
    <source>
        <dbReference type="Proteomes" id="UP000436088"/>
    </source>
</evidence>